<organism evidence="1 2">
    <name type="scientific">Hibiscus sabdariffa</name>
    <name type="common">roselle</name>
    <dbReference type="NCBI Taxonomy" id="183260"/>
    <lineage>
        <taxon>Eukaryota</taxon>
        <taxon>Viridiplantae</taxon>
        <taxon>Streptophyta</taxon>
        <taxon>Embryophyta</taxon>
        <taxon>Tracheophyta</taxon>
        <taxon>Spermatophyta</taxon>
        <taxon>Magnoliopsida</taxon>
        <taxon>eudicotyledons</taxon>
        <taxon>Gunneridae</taxon>
        <taxon>Pentapetalae</taxon>
        <taxon>rosids</taxon>
        <taxon>malvids</taxon>
        <taxon>Malvales</taxon>
        <taxon>Malvaceae</taxon>
        <taxon>Malvoideae</taxon>
        <taxon>Hibiscus</taxon>
    </lineage>
</organism>
<keyword evidence="2" id="KW-1185">Reference proteome</keyword>
<gene>
    <name evidence="1" type="ORF">V6N11_025802</name>
</gene>
<comment type="caution">
    <text evidence="1">The sequence shown here is derived from an EMBL/GenBank/DDBJ whole genome shotgun (WGS) entry which is preliminary data.</text>
</comment>
<proteinExistence type="predicted"/>
<accession>A0ABR2STP9</accession>
<dbReference type="Proteomes" id="UP001396334">
    <property type="component" value="Unassembled WGS sequence"/>
</dbReference>
<dbReference type="EMBL" id="JBBPBN010000011">
    <property type="protein sequence ID" value="KAK9028651.1"/>
    <property type="molecule type" value="Genomic_DNA"/>
</dbReference>
<protein>
    <submittedName>
        <fullName evidence="1">Uncharacterized protein</fullName>
    </submittedName>
</protein>
<evidence type="ECO:0000313" key="1">
    <source>
        <dbReference type="EMBL" id="KAK9028651.1"/>
    </source>
</evidence>
<reference evidence="1 2" key="1">
    <citation type="journal article" date="2024" name="G3 (Bethesda)">
        <title>Genome assembly of Hibiscus sabdariffa L. provides insights into metabolisms of medicinal natural products.</title>
        <authorList>
            <person name="Kim T."/>
        </authorList>
    </citation>
    <scope>NUCLEOTIDE SEQUENCE [LARGE SCALE GENOMIC DNA]</scope>
    <source>
        <strain evidence="1">TK-2024</strain>
        <tissue evidence="1">Old leaves</tissue>
    </source>
</reference>
<sequence>MASTFLLSSSKQIHATLSVPNLPSFGFSVPKVPTNGFSMGLNTRDGTIPLENNAISSSPTIQLFAMLQSIADRVEMHHNGKTGTPLISTVK</sequence>
<evidence type="ECO:0000313" key="2">
    <source>
        <dbReference type="Proteomes" id="UP001396334"/>
    </source>
</evidence>
<name>A0ABR2STP9_9ROSI</name>